<keyword evidence="1" id="KW-0227">DNA damage</keyword>
<evidence type="ECO:0000313" key="5">
    <source>
        <dbReference type="Proteomes" id="UP001157126"/>
    </source>
</evidence>
<keyword evidence="2" id="KW-0234">DNA repair</keyword>
<organism evidence="4 5">
    <name type="scientific">Mobilicoccus caccae</name>
    <dbReference type="NCBI Taxonomy" id="1859295"/>
    <lineage>
        <taxon>Bacteria</taxon>
        <taxon>Bacillati</taxon>
        <taxon>Actinomycetota</taxon>
        <taxon>Actinomycetes</taxon>
        <taxon>Micrococcales</taxon>
        <taxon>Dermatophilaceae</taxon>
        <taxon>Mobilicoccus</taxon>
    </lineage>
</organism>
<protein>
    <submittedName>
        <fullName evidence="4">3-methyladenine DNA glycosylase</fullName>
    </submittedName>
</protein>
<gene>
    <name evidence="4" type="ORF">GCM10025883_10090</name>
</gene>
<sequence length="351" mass="37929">MSIDRPHHRSGDAADLIPDADPVPGASDASAADAPAHDASVHDTPPGPDAERVWRPGRPVDLGATLGGMRRGSGDPTWRRLGDGFAKAWRTPAGDVTVRFATRPADGEVVVSAWGPGAEWVCDRTPVILGADDDVSGFVPRHDVVATLWRRHPGWRVPCTGLVMESLVPAVLEQLVTGTEAFGGYRYLVRRHGEAAPGPFGLVLAPTPRGWSRIPSWEWAKAGVDGSRAETVLRAATRAGRLEESVTLGAVTARRRLQSIRGIGVWTASEVLHRALGDADAVSFGDYHVAKNIGWALLGEQIDDHALAELLEPYAGHRYRVQRLIELGGIHRPRRGPRMSVRTHTPSVVRR</sequence>
<proteinExistence type="predicted"/>
<feature type="compositionally biased region" description="Low complexity" evidence="3">
    <location>
        <begin position="19"/>
        <end position="34"/>
    </location>
</feature>
<dbReference type="SUPFAM" id="SSF48150">
    <property type="entry name" value="DNA-glycosylase"/>
    <property type="match status" value="1"/>
</dbReference>
<dbReference type="InterPro" id="IPR011257">
    <property type="entry name" value="DNA_glycosylase"/>
</dbReference>
<reference evidence="5" key="1">
    <citation type="journal article" date="2019" name="Int. J. Syst. Evol. Microbiol.">
        <title>The Global Catalogue of Microorganisms (GCM) 10K type strain sequencing project: providing services to taxonomists for standard genome sequencing and annotation.</title>
        <authorList>
            <consortium name="The Broad Institute Genomics Platform"/>
            <consortium name="The Broad Institute Genome Sequencing Center for Infectious Disease"/>
            <person name="Wu L."/>
            <person name="Ma J."/>
        </authorList>
    </citation>
    <scope>NUCLEOTIDE SEQUENCE [LARGE SCALE GENOMIC DNA]</scope>
    <source>
        <strain evidence="5">NBRC 113072</strain>
    </source>
</reference>
<dbReference type="PANTHER" id="PTHR43003:SF6">
    <property type="entry name" value="DNA GLYCOSYLASE"/>
    <property type="match status" value="1"/>
</dbReference>
<feature type="region of interest" description="Disordered" evidence="3">
    <location>
        <begin position="1"/>
        <end position="75"/>
    </location>
</feature>
<comment type="caution">
    <text evidence="4">The sequence shown here is derived from an EMBL/GenBank/DDBJ whole genome shotgun (WGS) entry which is preliminary data.</text>
</comment>
<dbReference type="RefSeq" id="WP_284302980.1">
    <property type="nucleotide sequence ID" value="NZ_BSUO01000001.1"/>
</dbReference>
<dbReference type="PANTHER" id="PTHR43003">
    <property type="entry name" value="DNA-3-METHYLADENINE GLYCOSYLASE"/>
    <property type="match status" value="1"/>
</dbReference>
<evidence type="ECO:0000256" key="1">
    <source>
        <dbReference type="ARBA" id="ARBA00022763"/>
    </source>
</evidence>
<name>A0ABQ6IM04_9MICO</name>
<dbReference type="Gene3D" id="1.10.340.30">
    <property type="entry name" value="Hypothetical protein, domain 2"/>
    <property type="match status" value="1"/>
</dbReference>
<dbReference type="InterPro" id="IPR051912">
    <property type="entry name" value="Alkylbase_DNA_Glycosylase/TA"/>
</dbReference>
<evidence type="ECO:0000256" key="3">
    <source>
        <dbReference type="SAM" id="MobiDB-lite"/>
    </source>
</evidence>
<keyword evidence="5" id="KW-1185">Reference proteome</keyword>
<accession>A0ABQ6IM04</accession>
<evidence type="ECO:0000256" key="2">
    <source>
        <dbReference type="ARBA" id="ARBA00023204"/>
    </source>
</evidence>
<dbReference type="Proteomes" id="UP001157126">
    <property type="component" value="Unassembled WGS sequence"/>
</dbReference>
<dbReference type="EMBL" id="BSUO01000001">
    <property type="protein sequence ID" value="GMA38964.1"/>
    <property type="molecule type" value="Genomic_DNA"/>
</dbReference>
<evidence type="ECO:0000313" key="4">
    <source>
        <dbReference type="EMBL" id="GMA38964.1"/>
    </source>
</evidence>